<sequence length="442" mass="44381">MADAKQDRKDAQDSNKAQQSSQAQGNKDWKTYLDQTNGGQSGGQGTTAWEEVPGYYNLKQMIESTDPAAMMTVSQHWGSISTMLSETADELKTHVTNMLGHWSGQSADAFRQNANDLLTSLSNGSSYATIAQNAMSTASTALSETLDNFPHPPSNMDKLEHTGGSDAQFHQDALKYGLEQAVQMDGGQLSAWERVHQQAVVAMQQLGTQYNASASEMKNVPGSQDHSTVWPPPPSNVNPNPVGPTGPTPTGPNGGGNVPIKPIGGGTNPQPHPIHINPIHGPTPIHTGPIHNPGPIHTGGPVTPIGHGKLDGVGGLHSGVGGGGGGFGGGGAGGLGGLGAGGGGLGGGGLAGGMGGMSGLGAGALGKGTGSGEGGLKEKAGLGEGEGAGAGEGEGGMGMGGAGGLGSGNKKKKERKARAGYLVEDEETWTDKGASNPGVIEF</sequence>
<evidence type="ECO:0000259" key="3">
    <source>
        <dbReference type="Pfam" id="PF00823"/>
    </source>
</evidence>
<feature type="compositionally biased region" description="Pro residues" evidence="2">
    <location>
        <begin position="230"/>
        <end position="250"/>
    </location>
</feature>
<comment type="similarity">
    <text evidence="1">Belongs to the mycobacterial PPE family.</text>
</comment>
<protein>
    <recommendedName>
        <fullName evidence="3">PPE domain-containing protein</fullName>
    </recommendedName>
</protein>
<dbReference type="EMBL" id="QKYN01000041">
    <property type="protein sequence ID" value="RAG85428.1"/>
    <property type="molecule type" value="Genomic_DNA"/>
</dbReference>
<feature type="compositionally biased region" description="Polar residues" evidence="2">
    <location>
        <begin position="14"/>
        <end position="25"/>
    </location>
</feature>
<feature type="region of interest" description="Disordered" evidence="2">
    <location>
        <begin position="216"/>
        <end position="270"/>
    </location>
</feature>
<organism evidence="4 5">
    <name type="scientific">Streptacidiphilus pinicola</name>
    <dbReference type="NCBI Taxonomy" id="2219663"/>
    <lineage>
        <taxon>Bacteria</taxon>
        <taxon>Bacillati</taxon>
        <taxon>Actinomycetota</taxon>
        <taxon>Actinomycetes</taxon>
        <taxon>Kitasatosporales</taxon>
        <taxon>Streptomycetaceae</taxon>
        <taxon>Streptacidiphilus</taxon>
    </lineage>
</organism>
<gene>
    <name evidence="4" type="ORF">DN069_11665</name>
</gene>
<dbReference type="InterPro" id="IPR000030">
    <property type="entry name" value="PPE_dom"/>
</dbReference>
<feature type="compositionally biased region" description="Basic and acidic residues" evidence="2">
    <location>
        <begin position="1"/>
        <end position="13"/>
    </location>
</feature>
<evidence type="ECO:0000313" key="4">
    <source>
        <dbReference type="EMBL" id="RAG85428.1"/>
    </source>
</evidence>
<comment type="caution">
    <text evidence="4">The sequence shown here is derived from an EMBL/GenBank/DDBJ whole genome shotgun (WGS) entry which is preliminary data.</text>
</comment>
<accession>A0A2X0JCU3</accession>
<dbReference type="RefSeq" id="WP_111500859.1">
    <property type="nucleotide sequence ID" value="NZ_QKYN01000041.1"/>
</dbReference>
<dbReference type="SUPFAM" id="SSF140459">
    <property type="entry name" value="PE/PPE dimer-like"/>
    <property type="match status" value="1"/>
</dbReference>
<dbReference type="Proteomes" id="UP000248889">
    <property type="component" value="Unassembled WGS sequence"/>
</dbReference>
<dbReference type="InterPro" id="IPR038332">
    <property type="entry name" value="PPE_sf"/>
</dbReference>
<feature type="region of interest" description="Disordered" evidence="2">
    <location>
        <begin position="1"/>
        <end position="47"/>
    </location>
</feature>
<dbReference type="AlphaFoldDB" id="A0A2X0JCU3"/>
<dbReference type="Gene3D" id="1.20.1260.20">
    <property type="entry name" value="PPE superfamily"/>
    <property type="match status" value="1"/>
</dbReference>
<dbReference type="Pfam" id="PF00823">
    <property type="entry name" value="PPE"/>
    <property type="match status" value="1"/>
</dbReference>
<proteinExistence type="inferred from homology"/>
<evidence type="ECO:0000256" key="1">
    <source>
        <dbReference type="ARBA" id="ARBA00010652"/>
    </source>
</evidence>
<feature type="region of interest" description="Disordered" evidence="2">
    <location>
        <begin position="368"/>
        <end position="416"/>
    </location>
</feature>
<reference evidence="4 5" key="1">
    <citation type="submission" date="2018-06" db="EMBL/GenBank/DDBJ databases">
        <title>Streptacidiphilus pinicola sp. nov., isolated from pine grove soil.</title>
        <authorList>
            <person name="Roh S.G."/>
            <person name="Park S."/>
            <person name="Kim M.-K."/>
            <person name="Yun B.-R."/>
            <person name="Park J."/>
            <person name="Kim M.J."/>
            <person name="Kim Y.S."/>
            <person name="Kim S.B."/>
        </authorList>
    </citation>
    <scope>NUCLEOTIDE SEQUENCE [LARGE SCALE GENOMIC DNA]</scope>
    <source>
        <strain evidence="4 5">MMS16-CNU450</strain>
    </source>
</reference>
<feature type="compositionally biased region" description="Gly residues" evidence="2">
    <location>
        <begin position="382"/>
        <end position="407"/>
    </location>
</feature>
<dbReference type="OrthoDB" id="3872984at2"/>
<evidence type="ECO:0000256" key="2">
    <source>
        <dbReference type="SAM" id="MobiDB-lite"/>
    </source>
</evidence>
<keyword evidence="5" id="KW-1185">Reference proteome</keyword>
<name>A0A2X0JCU3_9ACTN</name>
<feature type="domain" description="PPE" evidence="3">
    <location>
        <begin position="49"/>
        <end position="153"/>
    </location>
</feature>
<feature type="compositionally biased region" description="Polar residues" evidence="2">
    <location>
        <begin position="216"/>
        <end position="227"/>
    </location>
</feature>
<feature type="compositionally biased region" description="Gly residues" evidence="2">
    <location>
        <begin position="252"/>
        <end position="267"/>
    </location>
</feature>
<evidence type="ECO:0000313" key="5">
    <source>
        <dbReference type="Proteomes" id="UP000248889"/>
    </source>
</evidence>